<feature type="active site" description="Nucleophile" evidence="4">
    <location>
        <position position="393"/>
    </location>
</feature>
<keyword evidence="5" id="KW-1133">Transmembrane helix</keyword>
<protein>
    <submittedName>
        <fullName evidence="7">Copper amine oxidase</fullName>
    </submittedName>
</protein>
<dbReference type="Gene3D" id="3.20.20.80">
    <property type="entry name" value="Glycosidases"/>
    <property type="match status" value="1"/>
</dbReference>
<comment type="similarity">
    <text evidence="1 4">Belongs to the glycosyl hydrolase 26 family.</text>
</comment>
<evidence type="ECO:0000256" key="4">
    <source>
        <dbReference type="PROSITE-ProRule" id="PRU01100"/>
    </source>
</evidence>
<dbReference type="InterPro" id="IPR000805">
    <property type="entry name" value="Glyco_hydro_26"/>
</dbReference>
<evidence type="ECO:0000256" key="5">
    <source>
        <dbReference type="SAM" id="Phobius"/>
    </source>
</evidence>
<feature type="transmembrane region" description="Helical" evidence="5">
    <location>
        <begin position="45"/>
        <end position="67"/>
    </location>
</feature>
<dbReference type="EMBL" id="VDCQ01000076">
    <property type="protein sequence ID" value="TNJ61231.1"/>
    <property type="molecule type" value="Genomic_DNA"/>
</dbReference>
<dbReference type="AlphaFoldDB" id="A0A5C4T076"/>
<evidence type="ECO:0000256" key="3">
    <source>
        <dbReference type="ARBA" id="ARBA00023295"/>
    </source>
</evidence>
<evidence type="ECO:0000313" key="8">
    <source>
        <dbReference type="Proteomes" id="UP000307943"/>
    </source>
</evidence>
<dbReference type="Pfam" id="PF02156">
    <property type="entry name" value="Glyco_hydro_26"/>
    <property type="match status" value="1"/>
</dbReference>
<evidence type="ECO:0000256" key="2">
    <source>
        <dbReference type="ARBA" id="ARBA00022801"/>
    </source>
</evidence>
<dbReference type="GO" id="GO:0016985">
    <property type="term" value="F:mannan endo-1,4-beta-mannosidase activity"/>
    <property type="evidence" value="ECO:0007669"/>
    <property type="project" value="InterPro"/>
</dbReference>
<dbReference type="Proteomes" id="UP000307943">
    <property type="component" value="Unassembled WGS sequence"/>
</dbReference>
<accession>A0A5C4T076</accession>
<organism evidence="7 8">
    <name type="scientific">Paenibacillus hemerocallicola</name>
    <dbReference type="NCBI Taxonomy" id="1172614"/>
    <lineage>
        <taxon>Bacteria</taxon>
        <taxon>Bacillati</taxon>
        <taxon>Bacillota</taxon>
        <taxon>Bacilli</taxon>
        <taxon>Bacillales</taxon>
        <taxon>Paenibacillaceae</taxon>
        <taxon>Paenibacillus</taxon>
    </lineage>
</organism>
<proteinExistence type="inferred from homology"/>
<dbReference type="PANTHER" id="PTHR40079:SF4">
    <property type="entry name" value="GH26 DOMAIN-CONTAINING PROTEIN-RELATED"/>
    <property type="match status" value="1"/>
</dbReference>
<evidence type="ECO:0000256" key="1">
    <source>
        <dbReference type="ARBA" id="ARBA00007754"/>
    </source>
</evidence>
<comment type="caution">
    <text evidence="7">The sequence shown here is derived from an EMBL/GenBank/DDBJ whole genome shotgun (WGS) entry which is preliminary data.</text>
</comment>
<dbReference type="InterPro" id="IPR022790">
    <property type="entry name" value="GH26_dom"/>
</dbReference>
<name>A0A5C4T076_9BACL</name>
<evidence type="ECO:0000313" key="7">
    <source>
        <dbReference type="EMBL" id="TNJ61231.1"/>
    </source>
</evidence>
<dbReference type="InterPro" id="IPR017853">
    <property type="entry name" value="GH"/>
</dbReference>
<feature type="domain" description="GH26" evidence="6">
    <location>
        <begin position="167"/>
        <end position="476"/>
    </location>
</feature>
<dbReference type="PANTHER" id="PTHR40079">
    <property type="entry name" value="MANNAN ENDO-1,4-BETA-MANNOSIDASE E-RELATED"/>
    <property type="match status" value="1"/>
</dbReference>
<reference evidence="7 8" key="1">
    <citation type="submission" date="2019-05" db="EMBL/GenBank/DDBJ databases">
        <title>We sequenced the genome of Paenibacillus hemerocallicola KCTC 33185 for further insight into its adaptation and study the phylogeny of Paenibacillus.</title>
        <authorList>
            <person name="Narsing Rao M.P."/>
        </authorList>
    </citation>
    <scope>NUCLEOTIDE SEQUENCE [LARGE SCALE GENOMIC DNA]</scope>
    <source>
        <strain evidence="7 8">KCTC 33185</strain>
    </source>
</reference>
<keyword evidence="5" id="KW-0812">Transmembrane</keyword>
<dbReference type="SUPFAM" id="SSF51445">
    <property type="entry name" value="(Trans)glycosidases"/>
    <property type="match status" value="1"/>
</dbReference>
<evidence type="ECO:0000259" key="6">
    <source>
        <dbReference type="PROSITE" id="PS51764"/>
    </source>
</evidence>
<dbReference type="GO" id="GO:0006080">
    <property type="term" value="P:substituted mannan metabolic process"/>
    <property type="evidence" value="ECO:0007669"/>
    <property type="project" value="InterPro"/>
</dbReference>
<dbReference type="PROSITE" id="PS51764">
    <property type="entry name" value="GH26"/>
    <property type="match status" value="1"/>
</dbReference>
<dbReference type="OrthoDB" id="9802773at2"/>
<keyword evidence="3 4" id="KW-0326">Glycosidase</keyword>
<feature type="active site" description="Proton donor" evidence="4">
    <location>
        <position position="293"/>
    </location>
</feature>
<keyword evidence="5" id="KW-0472">Membrane</keyword>
<sequence length="572" mass="65867">MGREFFEAKMCSEPDKCLTNRSEYSTIHREEENESKRGNEGMGRIFGRTAVITAIVAAGTVFGWLYLESRKEQPRSASVGLTGADVVRESADGQSGNLLKWWEDRLQAAERNGKWDAAADYAYRMAAYYRSADREKEAEHWYAASDAYRTKAEPRDNRFYDEALPSPQEVVLTPYVGVPATENRQLAKFEPQSGAYLGMFGIFDYPAVEQTFGRYHPIGLHYSGWRKDENDTRNYFPTRTINSVKAAGAGGALQIGWEPQYGLDAVKDDEYVRSFARQAKEAGIPIFLRYASEMNGNWVPWYDEPQKYVEKFRLVSRIIKEEAPNVAMVWSPNFWPQDNIDAYYPGDEYVDWVGFSLYSTPYYDGKEDFSKNQIDYFIPLYEKYKHKPIMIAEGAISHYNTKTNKSHAKWAEGQISIMYGFLPKMFPQVKAITYFNMSKSRSESLKSEFIYDIKENPLMYDQYRKLIQSDYFLTKVEQGTSAKENIRYVPLATASGLQGKHKLFVYPDMPFDSQPHSVAVFQGEKRLAVSYEVPWEVEIDFSSLQADVPLTIVAYNGRQETLARQSFDWSKR</sequence>
<keyword evidence="8" id="KW-1185">Reference proteome</keyword>
<gene>
    <name evidence="7" type="ORF">FE784_34695</name>
</gene>
<keyword evidence="2 4" id="KW-0378">Hydrolase</keyword>